<dbReference type="EMBL" id="JAGINW010000001">
    <property type="protein sequence ID" value="MBP2327094.1"/>
    <property type="molecule type" value="Genomic_DNA"/>
</dbReference>
<comment type="caution">
    <text evidence="1">The sequence shown here is derived from an EMBL/GenBank/DDBJ whole genome shotgun (WGS) entry which is preliminary data.</text>
</comment>
<dbReference type="SUPFAM" id="SSF54427">
    <property type="entry name" value="NTF2-like"/>
    <property type="match status" value="1"/>
</dbReference>
<protein>
    <submittedName>
        <fullName evidence="1">SnoaL-like aldol condensation-catalyzing enzyme</fullName>
    </submittedName>
</protein>
<reference evidence="1 2" key="1">
    <citation type="submission" date="2021-03" db="EMBL/GenBank/DDBJ databases">
        <title>Sequencing the genomes of 1000 actinobacteria strains.</title>
        <authorList>
            <person name="Klenk H.-P."/>
        </authorList>
    </citation>
    <scope>NUCLEOTIDE SEQUENCE [LARGE SCALE GENOMIC DNA]</scope>
    <source>
        <strain evidence="1 2">DSM 46670</strain>
    </source>
</reference>
<dbReference type="InterPro" id="IPR032710">
    <property type="entry name" value="NTF2-like_dom_sf"/>
</dbReference>
<gene>
    <name evidence="1" type="ORF">JOF56_007479</name>
</gene>
<organism evidence="1 2">
    <name type="scientific">Kibdelosporangium banguiense</name>
    <dbReference type="NCBI Taxonomy" id="1365924"/>
    <lineage>
        <taxon>Bacteria</taxon>
        <taxon>Bacillati</taxon>
        <taxon>Actinomycetota</taxon>
        <taxon>Actinomycetes</taxon>
        <taxon>Pseudonocardiales</taxon>
        <taxon>Pseudonocardiaceae</taxon>
        <taxon>Kibdelosporangium</taxon>
    </lineage>
</organism>
<name>A0ABS4TRP6_9PSEU</name>
<accession>A0ABS4TRP6</accession>
<evidence type="ECO:0000313" key="2">
    <source>
        <dbReference type="Proteomes" id="UP001519332"/>
    </source>
</evidence>
<dbReference type="Proteomes" id="UP001519332">
    <property type="component" value="Unassembled WGS sequence"/>
</dbReference>
<evidence type="ECO:0000313" key="1">
    <source>
        <dbReference type="EMBL" id="MBP2327094.1"/>
    </source>
</evidence>
<proteinExistence type="predicted"/>
<dbReference type="RefSeq" id="WP_209644086.1">
    <property type="nucleotide sequence ID" value="NZ_JAGINW010000001.1"/>
</dbReference>
<sequence>MDRRPQGDGYELERDNCIQFLLVDFLGWNNRRWDMHEHYHSSDVYVEMMGVATTGVEKHIADMQNVIKEYPGMLILRHTPPVAEGEWTASVVHQVGFGPDATATAAVHRHREGQMVEEYWFSRELSEGEPDPYAHEEPFITITSPDSHLLQVAVDVRPGWSVAVRGSEVGKRSATFTRQEDGKVVEQLRFLAT</sequence>
<keyword evidence="2" id="KW-1185">Reference proteome</keyword>